<keyword evidence="7" id="KW-1185">Reference proteome</keyword>
<keyword evidence="1 4" id="KW-0479">Metal-binding</keyword>
<proteinExistence type="inferred from homology"/>
<dbReference type="SUPFAM" id="SSF51735">
    <property type="entry name" value="NAD(P)-binding Rossmann-fold domains"/>
    <property type="match status" value="1"/>
</dbReference>
<name>A0A1T4YLM3_9BACL</name>
<dbReference type="GO" id="GO:0008270">
    <property type="term" value="F:zinc ion binding"/>
    <property type="evidence" value="ECO:0007669"/>
    <property type="project" value="InterPro"/>
</dbReference>
<comment type="cofactor">
    <cofactor evidence="4">
        <name>Zn(2+)</name>
        <dbReference type="ChEBI" id="CHEBI:29105"/>
    </cofactor>
</comment>
<dbReference type="InterPro" id="IPR013149">
    <property type="entry name" value="ADH-like_C"/>
</dbReference>
<keyword evidence="2 4" id="KW-0862">Zinc</keyword>
<dbReference type="RefSeq" id="WP_078818189.1">
    <property type="nucleotide sequence ID" value="NZ_FUYJ01000006.1"/>
</dbReference>
<dbReference type="Pfam" id="PF08240">
    <property type="entry name" value="ADH_N"/>
    <property type="match status" value="1"/>
</dbReference>
<dbReference type="GO" id="GO:0016491">
    <property type="term" value="F:oxidoreductase activity"/>
    <property type="evidence" value="ECO:0007669"/>
    <property type="project" value="UniProtKB-KW"/>
</dbReference>
<evidence type="ECO:0000256" key="3">
    <source>
        <dbReference type="ARBA" id="ARBA00023002"/>
    </source>
</evidence>
<dbReference type="InterPro" id="IPR011032">
    <property type="entry name" value="GroES-like_sf"/>
</dbReference>
<comment type="similarity">
    <text evidence="4">Belongs to the zinc-containing alcohol dehydrogenase family.</text>
</comment>
<dbReference type="InterPro" id="IPR013154">
    <property type="entry name" value="ADH-like_N"/>
</dbReference>
<feature type="domain" description="Enoyl reductase (ER)" evidence="5">
    <location>
        <begin position="7"/>
        <end position="334"/>
    </location>
</feature>
<dbReference type="PANTHER" id="PTHR43401:SF2">
    <property type="entry name" value="L-THREONINE 3-DEHYDROGENASE"/>
    <property type="match status" value="1"/>
</dbReference>
<dbReference type="Pfam" id="PF00107">
    <property type="entry name" value="ADH_zinc_N"/>
    <property type="match status" value="1"/>
</dbReference>
<accession>A0A1T4YLM3</accession>
<dbReference type="SMART" id="SM00829">
    <property type="entry name" value="PKS_ER"/>
    <property type="match status" value="1"/>
</dbReference>
<dbReference type="EMBL" id="FUYJ01000006">
    <property type="protein sequence ID" value="SKB02600.1"/>
    <property type="molecule type" value="Genomic_DNA"/>
</dbReference>
<evidence type="ECO:0000256" key="2">
    <source>
        <dbReference type="ARBA" id="ARBA00022833"/>
    </source>
</evidence>
<dbReference type="Gene3D" id="3.40.50.720">
    <property type="entry name" value="NAD(P)-binding Rossmann-like Domain"/>
    <property type="match status" value="1"/>
</dbReference>
<evidence type="ECO:0000256" key="4">
    <source>
        <dbReference type="RuleBase" id="RU361277"/>
    </source>
</evidence>
<reference evidence="7" key="1">
    <citation type="submission" date="2017-02" db="EMBL/GenBank/DDBJ databases">
        <authorList>
            <person name="Varghese N."/>
            <person name="Submissions S."/>
        </authorList>
    </citation>
    <scope>NUCLEOTIDE SEQUENCE [LARGE SCALE GENOMIC DNA]</scope>
    <source>
        <strain evidence="7">DSM 23966</strain>
    </source>
</reference>
<dbReference type="Gene3D" id="3.90.180.10">
    <property type="entry name" value="Medium-chain alcohol dehydrogenases, catalytic domain"/>
    <property type="match status" value="1"/>
</dbReference>
<dbReference type="PANTHER" id="PTHR43401">
    <property type="entry name" value="L-THREONINE 3-DEHYDROGENASE"/>
    <property type="match status" value="1"/>
</dbReference>
<dbReference type="AlphaFoldDB" id="A0A1T4YLM3"/>
<dbReference type="InterPro" id="IPR050129">
    <property type="entry name" value="Zn_alcohol_dh"/>
</dbReference>
<evidence type="ECO:0000259" key="5">
    <source>
        <dbReference type="SMART" id="SM00829"/>
    </source>
</evidence>
<dbReference type="Proteomes" id="UP000190042">
    <property type="component" value="Unassembled WGS sequence"/>
</dbReference>
<evidence type="ECO:0000313" key="6">
    <source>
        <dbReference type="EMBL" id="SKB02600.1"/>
    </source>
</evidence>
<evidence type="ECO:0000256" key="1">
    <source>
        <dbReference type="ARBA" id="ARBA00022723"/>
    </source>
</evidence>
<dbReference type="PROSITE" id="PS00059">
    <property type="entry name" value="ADH_ZINC"/>
    <property type="match status" value="1"/>
</dbReference>
<organism evidence="6 7">
    <name type="scientific">Sporosarcina newyorkensis</name>
    <dbReference type="NCBI Taxonomy" id="759851"/>
    <lineage>
        <taxon>Bacteria</taxon>
        <taxon>Bacillati</taxon>
        <taxon>Bacillota</taxon>
        <taxon>Bacilli</taxon>
        <taxon>Bacillales</taxon>
        <taxon>Caryophanaceae</taxon>
        <taxon>Sporosarcina</taxon>
    </lineage>
</organism>
<dbReference type="InterPro" id="IPR020843">
    <property type="entry name" value="ER"/>
</dbReference>
<dbReference type="SUPFAM" id="SSF50129">
    <property type="entry name" value="GroES-like"/>
    <property type="match status" value="2"/>
</dbReference>
<evidence type="ECO:0000313" key="7">
    <source>
        <dbReference type="Proteomes" id="UP000190042"/>
    </source>
</evidence>
<keyword evidence="3" id="KW-0560">Oxidoreductase</keyword>
<dbReference type="InterPro" id="IPR036291">
    <property type="entry name" value="NAD(P)-bd_dom_sf"/>
</dbReference>
<protein>
    <submittedName>
        <fullName evidence="6">2-desacetyl-2-hydroxyethyl bacteriochlorophyllide A dehydrogenase</fullName>
    </submittedName>
</protein>
<sequence>MLAGVFKEIGSLVLEEREEPMLQTDLDVKIKVEAASICGTDVHILADSPGHPATAGVVQGHEYIGEIVEIGESVKNVVVGDRVVVDPTTVCGFCHYCQTGQQNMCENSSSIGIFVDGGWATYSVVPARNVHKISKKVPAEIAVLAEPLSCVINGSEKVNVQPGDSVVIIGAGPMGQLFTQVLKASGAGKIVCIDYSDYRLDYSLKSGATHTVNPKKQDVFQVVIEETGIGADVVIDCVGSLFDQAMTLVRKGGQILLVGMNEHAQPLIKQYDITRNEITVQGTFIQNNDFPKVIKILEANLLNLKELVTHKVALNNIHEGIETMKKGEAIKIIVYPEEK</sequence>
<dbReference type="InterPro" id="IPR002328">
    <property type="entry name" value="ADH_Zn_CS"/>
</dbReference>
<gene>
    <name evidence="6" type="ORF">SAMN04244570_3007</name>
</gene>